<dbReference type="GO" id="GO:0008170">
    <property type="term" value="F:N-methyltransferase activity"/>
    <property type="evidence" value="ECO:0007669"/>
    <property type="project" value="InterPro"/>
</dbReference>
<accession>A0A4U0SPY7</accession>
<dbReference type="PANTHER" id="PTHR42998">
    <property type="entry name" value="TYPE I RESTRICTION ENZYME HINDVIIP M PROTEIN-RELATED"/>
    <property type="match status" value="1"/>
</dbReference>
<keyword evidence="2" id="KW-0238">DNA-binding</keyword>
<dbReference type="PRINTS" id="PR00507">
    <property type="entry name" value="N12N6MTFRASE"/>
</dbReference>
<dbReference type="GO" id="GO:0003677">
    <property type="term" value="F:DNA binding"/>
    <property type="evidence" value="ECO:0007669"/>
    <property type="project" value="UniProtKB-KW"/>
</dbReference>
<dbReference type="GO" id="GO:0032259">
    <property type="term" value="P:methylation"/>
    <property type="evidence" value="ECO:0007669"/>
    <property type="project" value="InterPro"/>
</dbReference>
<dbReference type="InterPro" id="IPR044946">
    <property type="entry name" value="Restrct_endonuc_typeI_TRD_sf"/>
</dbReference>
<evidence type="ECO:0000313" key="4">
    <source>
        <dbReference type="EMBL" id="TKA12032.1"/>
    </source>
</evidence>
<organism evidence="4 5">
    <name type="scientific">Actinacidiphila oryziradicis</name>
    <dbReference type="NCBI Taxonomy" id="2571141"/>
    <lineage>
        <taxon>Bacteria</taxon>
        <taxon>Bacillati</taxon>
        <taxon>Actinomycetota</taxon>
        <taxon>Actinomycetes</taxon>
        <taxon>Kitasatosporales</taxon>
        <taxon>Streptomycetaceae</taxon>
        <taxon>Actinacidiphila</taxon>
    </lineage>
</organism>
<dbReference type="InterPro" id="IPR003356">
    <property type="entry name" value="DNA_methylase_A-5"/>
</dbReference>
<dbReference type="EMBL" id="SUMC01000006">
    <property type="protein sequence ID" value="TKA12032.1"/>
    <property type="molecule type" value="Genomic_DNA"/>
</dbReference>
<dbReference type="InterPro" id="IPR002052">
    <property type="entry name" value="DNA_methylase_N6_adenine_CS"/>
</dbReference>
<dbReference type="Gene3D" id="1.10.10.10">
    <property type="entry name" value="Winged helix-like DNA-binding domain superfamily/Winged helix DNA-binding domain"/>
    <property type="match status" value="1"/>
</dbReference>
<dbReference type="PROSITE" id="PS00092">
    <property type="entry name" value="N6_MTASE"/>
    <property type="match status" value="1"/>
</dbReference>
<dbReference type="SUPFAM" id="SSF116734">
    <property type="entry name" value="DNA methylase specificity domain"/>
    <property type="match status" value="1"/>
</dbReference>
<name>A0A4U0SPY7_9ACTN</name>
<dbReference type="PANTHER" id="PTHR42998:SF1">
    <property type="entry name" value="TYPE I RESTRICTION ENZYME HINDI METHYLASE SUBUNIT"/>
    <property type="match status" value="1"/>
</dbReference>
<dbReference type="Gene3D" id="3.90.220.20">
    <property type="entry name" value="DNA methylase specificity domains"/>
    <property type="match status" value="1"/>
</dbReference>
<dbReference type="SUPFAM" id="SSF53335">
    <property type="entry name" value="S-adenosyl-L-methionine-dependent methyltransferases"/>
    <property type="match status" value="1"/>
</dbReference>
<gene>
    <name evidence="4" type="ORF">FCI23_08645</name>
</gene>
<protein>
    <recommendedName>
        <fullName evidence="3">DNA methylase adenine-specific domain-containing protein</fullName>
    </recommendedName>
</protein>
<reference evidence="4 5" key="1">
    <citation type="submission" date="2019-04" db="EMBL/GenBank/DDBJ databases">
        <title>Streptomyces oryziradicis sp. nov., a novel actinomycete isolated from rhizosphere soil of rice (Oryza sativa L.).</title>
        <authorList>
            <person name="Li C."/>
        </authorList>
    </citation>
    <scope>NUCLEOTIDE SEQUENCE [LARGE SCALE GENOMIC DNA]</scope>
    <source>
        <strain evidence="4 5">NEAU-C40</strain>
    </source>
</reference>
<evidence type="ECO:0000259" key="3">
    <source>
        <dbReference type="Pfam" id="PF02384"/>
    </source>
</evidence>
<evidence type="ECO:0000313" key="5">
    <source>
        <dbReference type="Proteomes" id="UP000305778"/>
    </source>
</evidence>
<keyword evidence="5" id="KW-1185">Reference proteome</keyword>
<dbReference type="Pfam" id="PF02384">
    <property type="entry name" value="N6_Mtase"/>
    <property type="match status" value="1"/>
</dbReference>
<keyword evidence="1" id="KW-0680">Restriction system</keyword>
<dbReference type="CDD" id="cd16961">
    <property type="entry name" value="RMtype1_S_TRD-CR_like"/>
    <property type="match status" value="1"/>
</dbReference>
<sequence length="674" mass="72146">MSAAEISRLAGVGRAAVSNWRRRHDDFPAPAGGSDASPLFDLAEVEDWLRKQGKLGETSQRDWLWPHFEAVGERDRMGRAIAAVGATCLSRSRKTGTPAPDLPDVPADPADAALVARAVQIAEAAGAYETYEFLRSRWLDTHVRQISATPPPLADLMVALALPAPGRGAAEHLTVLDPACGIGSLLSAALRRQPAAATPSTLLGQEIDPTLAVLAAVRLAFESRDAAPRIHTGDTLLHDAYPDTRADAVICNPPFNERNWGHDDLAWDDSRWQYGTPPRTESELAWILHAVARLRPGGTAVLLMPPAVASRRAGRRIRSNLLKNGALRAVVALPPGAAPPHGVALHLWILRAPEAGTPADALLLVDAASASAQNPADTKSGIDWPAVHQAALQSWRDFERQGAAVEDRPGLCRAVRIMDLLDDEVDLTPARYIPQGTSAALGTDLAERWDDLATALRQIDELSPLLRDLGAAPHREPAAERPTVAIGDLLRSGHLTLHSGSSSHQTVTRDGEAPPDAAVVLTSTDMFSGGHPSGWIPTAELDLTWTLTRPGDVIVATAPHSATAQVAGDTPAVIGPQVHLLRPDPEALDPWFLAGCLRSSANARQAGTHASTTSRIDIRRVQVPRLPLTEQQRYAETFRRLDAFEHSLTRAADTGEQLLRSLFDVLASGAVTPE</sequence>
<dbReference type="AlphaFoldDB" id="A0A4U0SPY7"/>
<dbReference type="InterPro" id="IPR036388">
    <property type="entry name" value="WH-like_DNA-bd_sf"/>
</dbReference>
<dbReference type="CDD" id="cd02440">
    <property type="entry name" value="AdoMet_MTases"/>
    <property type="match status" value="1"/>
</dbReference>
<proteinExistence type="predicted"/>
<evidence type="ECO:0000256" key="1">
    <source>
        <dbReference type="ARBA" id="ARBA00022747"/>
    </source>
</evidence>
<dbReference type="Proteomes" id="UP000305778">
    <property type="component" value="Unassembled WGS sequence"/>
</dbReference>
<dbReference type="InterPro" id="IPR052916">
    <property type="entry name" value="Type-I_RE_MTase_Subunit"/>
</dbReference>
<dbReference type="GO" id="GO:0009307">
    <property type="term" value="P:DNA restriction-modification system"/>
    <property type="evidence" value="ECO:0007669"/>
    <property type="project" value="UniProtKB-KW"/>
</dbReference>
<comment type="caution">
    <text evidence="4">The sequence shown here is derived from an EMBL/GenBank/DDBJ whole genome shotgun (WGS) entry which is preliminary data.</text>
</comment>
<dbReference type="OrthoDB" id="9784823at2"/>
<evidence type="ECO:0000256" key="2">
    <source>
        <dbReference type="ARBA" id="ARBA00023125"/>
    </source>
</evidence>
<dbReference type="Gene3D" id="3.40.50.150">
    <property type="entry name" value="Vaccinia Virus protein VP39"/>
    <property type="match status" value="1"/>
</dbReference>
<dbReference type="InterPro" id="IPR029063">
    <property type="entry name" value="SAM-dependent_MTases_sf"/>
</dbReference>
<feature type="domain" description="DNA methylase adenine-specific" evidence="3">
    <location>
        <begin position="149"/>
        <end position="435"/>
    </location>
</feature>